<dbReference type="Proteomes" id="UP000665020">
    <property type="component" value="Chromosome"/>
</dbReference>
<sequence length="231" mass="28069">MSKFKYKNIIIHNKCSYPKKKNIKDFLELVDERVIKKNKKIIIYDTPLNLLWAFFNPFNRVINKKNYLSSLKNLEGFYSQKNECIIILAYNIRQKTNTQYLFITYFFSVLIHELYHGFNHSKVKNKSYQTYDEYFNSDIEQETARYEIDFIRNNDSKLCYLFKLKIDDINLVIENRSKKKIKVYPPNYDKIYYSSEILRKFDYFIANAVAKIIYKYLKYKDKKSQPNGWLI</sequence>
<dbReference type="EMBL" id="CP046640">
    <property type="protein sequence ID" value="QTL96547.1"/>
    <property type="molecule type" value="Genomic_DNA"/>
</dbReference>
<protein>
    <submittedName>
        <fullName evidence="1">Uncharacterized protein</fullName>
    </submittedName>
</protein>
<dbReference type="RefSeq" id="WP_230868265.1">
    <property type="nucleotide sequence ID" value="NZ_CP046640.1"/>
</dbReference>
<reference evidence="1" key="1">
    <citation type="submission" date="2019-12" db="EMBL/GenBank/DDBJ databases">
        <authorList>
            <person name="zhang j."/>
            <person name="sun C.M."/>
        </authorList>
    </citation>
    <scope>NUCLEOTIDE SEQUENCE</scope>
    <source>
        <strain evidence="1">NS-1</strain>
    </source>
</reference>
<accession>A0A8A7KCD3</accession>
<evidence type="ECO:0000313" key="2">
    <source>
        <dbReference type="Proteomes" id="UP000665020"/>
    </source>
</evidence>
<gene>
    <name evidence="1" type="ORF">GM661_00470</name>
</gene>
<name>A0A8A7KCD3_9FIRM</name>
<keyword evidence="2" id="KW-1185">Reference proteome</keyword>
<proteinExistence type="predicted"/>
<evidence type="ECO:0000313" key="1">
    <source>
        <dbReference type="EMBL" id="QTL96547.1"/>
    </source>
</evidence>
<dbReference type="AlphaFoldDB" id="A0A8A7KCD3"/>
<organism evidence="1 2">
    <name type="scientific">Iocasia fonsfrigidae</name>
    <dbReference type="NCBI Taxonomy" id="2682810"/>
    <lineage>
        <taxon>Bacteria</taxon>
        <taxon>Bacillati</taxon>
        <taxon>Bacillota</taxon>
        <taxon>Clostridia</taxon>
        <taxon>Halanaerobiales</taxon>
        <taxon>Halanaerobiaceae</taxon>
        <taxon>Iocasia</taxon>
    </lineage>
</organism>
<dbReference type="KEGG" id="ifn:GM661_00470"/>